<protein>
    <submittedName>
        <fullName evidence="7">Virginiamycin B lyase</fullName>
    </submittedName>
</protein>
<evidence type="ECO:0000313" key="7">
    <source>
        <dbReference type="EMBL" id="QDS90246.1"/>
    </source>
</evidence>
<dbReference type="GO" id="GO:0046872">
    <property type="term" value="F:metal ion binding"/>
    <property type="evidence" value="ECO:0007669"/>
    <property type="project" value="UniProtKB-KW"/>
</dbReference>
<organism evidence="7 8">
    <name type="scientific">Rosistilla ulvae</name>
    <dbReference type="NCBI Taxonomy" id="1930277"/>
    <lineage>
        <taxon>Bacteria</taxon>
        <taxon>Pseudomonadati</taxon>
        <taxon>Planctomycetota</taxon>
        <taxon>Planctomycetia</taxon>
        <taxon>Pirellulales</taxon>
        <taxon>Pirellulaceae</taxon>
        <taxon>Rosistilla</taxon>
    </lineage>
</organism>
<dbReference type="PROSITE" id="PS51257">
    <property type="entry name" value="PROKAR_LIPOPROTEIN"/>
    <property type="match status" value="1"/>
</dbReference>
<dbReference type="KEGG" id="ruv:EC9_44530"/>
<keyword evidence="2 4" id="KW-0479">Metal-binding</keyword>
<feature type="domain" description="Cytochrome c" evidence="6">
    <location>
        <begin position="386"/>
        <end position="490"/>
    </location>
</feature>
<accession>A0A517M5V7</accession>
<keyword evidence="3 4" id="KW-0408">Iron</keyword>
<keyword evidence="8" id="KW-1185">Reference proteome</keyword>
<proteinExistence type="predicted"/>
<dbReference type="PANTHER" id="PTHR47197:SF3">
    <property type="entry name" value="DIHYDRO-HEME D1 DEHYDROGENASE"/>
    <property type="match status" value="1"/>
</dbReference>
<dbReference type="EMBL" id="CP036261">
    <property type="protein sequence ID" value="QDS90246.1"/>
    <property type="molecule type" value="Genomic_DNA"/>
</dbReference>
<evidence type="ECO:0000256" key="1">
    <source>
        <dbReference type="ARBA" id="ARBA00022617"/>
    </source>
</evidence>
<evidence type="ECO:0000256" key="2">
    <source>
        <dbReference type="ARBA" id="ARBA00022723"/>
    </source>
</evidence>
<dbReference type="RefSeq" id="WP_145348094.1">
    <property type="nucleotide sequence ID" value="NZ_CP036261.1"/>
</dbReference>
<dbReference type="SUPFAM" id="SSF46626">
    <property type="entry name" value="Cytochrome c"/>
    <property type="match status" value="2"/>
</dbReference>
<dbReference type="Gene3D" id="2.130.10.10">
    <property type="entry name" value="YVTN repeat-like/Quinoprotein amine dehydrogenase"/>
    <property type="match status" value="2"/>
</dbReference>
<evidence type="ECO:0000259" key="6">
    <source>
        <dbReference type="PROSITE" id="PS51007"/>
    </source>
</evidence>
<feature type="chain" id="PRO_5022241494" evidence="5">
    <location>
        <begin position="24"/>
        <end position="607"/>
    </location>
</feature>
<dbReference type="Pfam" id="PF00034">
    <property type="entry name" value="Cytochrom_C"/>
    <property type="match status" value="1"/>
</dbReference>
<keyword evidence="1 4" id="KW-0349">Heme</keyword>
<dbReference type="OrthoDB" id="9772811at2"/>
<dbReference type="PROSITE" id="PS51007">
    <property type="entry name" value="CYTC"/>
    <property type="match status" value="2"/>
</dbReference>
<dbReference type="PANTHER" id="PTHR47197">
    <property type="entry name" value="PROTEIN NIRF"/>
    <property type="match status" value="1"/>
</dbReference>
<dbReference type="Proteomes" id="UP000319557">
    <property type="component" value="Chromosome"/>
</dbReference>
<reference evidence="7 8" key="1">
    <citation type="submission" date="2019-02" db="EMBL/GenBank/DDBJ databases">
        <title>Deep-cultivation of Planctomycetes and their phenomic and genomic characterization uncovers novel biology.</title>
        <authorList>
            <person name="Wiegand S."/>
            <person name="Jogler M."/>
            <person name="Boedeker C."/>
            <person name="Pinto D."/>
            <person name="Vollmers J."/>
            <person name="Rivas-Marin E."/>
            <person name="Kohn T."/>
            <person name="Peeters S.H."/>
            <person name="Heuer A."/>
            <person name="Rast P."/>
            <person name="Oberbeckmann S."/>
            <person name="Bunk B."/>
            <person name="Jeske O."/>
            <person name="Meyerdierks A."/>
            <person name="Storesund J.E."/>
            <person name="Kallscheuer N."/>
            <person name="Luecker S."/>
            <person name="Lage O.M."/>
            <person name="Pohl T."/>
            <person name="Merkel B.J."/>
            <person name="Hornburger P."/>
            <person name="Mueller R.-W."/>
            <person name="Bruemmer F."/>
            <person name="Labrenz M."/>
            <person name="Spormann A.M."/>
            <person name="Op den Camp H."/>
            <person name="Overmann J."/>
            <person name="Amann R."/>
            <person name="Jetten M.S.M."/>
            <person name="Mascher T."/>
            <person name="Medema M.H."/>
            <person name="Devos D.P."/>
            <person name="Kaster A.-K."/>
            <person name="Ovreas L."/>
            <person name="Rohde M."/>
            <person name="Galperin M.Y."/>
            <person name="Jogler C."/>
        </authorList>
    </citation>
    <scope>NUCLEOTIDE SEQUENCE [LARGE SCALE GENOMIC DNA]</scope>
    <source>
        <strain evidence="7 8">EC9</strain>
    </source>
</reference>
<name>A0A517M5V7_9BACT</name>
<dbReference type="Gene3D" id="1.10.760.10">
    <property type="entry name" value="Cytochrome c-like domain"/>
    <property type="match status" value="2"/>
</dbReference>
<evidence type="ECO:0000256" key="3">
    <source>
        <dbReference type="ARBA" id="ARBA00023004"/>
    </source>
</evidence>
<dbReference type="AlphaFoldDB" id="A0A517M5V7"/>
<gene>
    <name evidence="7" type="primary">vgb_3</name>
    <name evidence="7" type="ORF">EC9_44530</name>
</gene>
<dbReference type="InterPro" id="IPR015943">
    <property type="entry name" value="WD40/YVTN_repeat-like_dom_sf"/>
</dbReference>
<sequence precursor="true">MQSRSRALLLTLVYLSLAVGCGAAVAVAARADVIDPSIDRSPVDLALSPDGKWLVTANETSGSVSLIDAAAGRVVDELRIGSHPAHIDFTPDGATILATNQWSGELSLLAIREGKLAAIGTVHLGGHPQGFAIAPDNRTVYVGLTAAAQVAQVDLRSLAVVRRIDVGNWPRYLTLSPDGTRLAVGSSGDAEIEVIDTATAEPLYEEPLANGVNIGHVTPSADGQYAYFTWMIYRTNPITRDNIQRGWILASRIGRVRLDGASYREAISLDVPEMAVADPHGLAISGDGQRLVASSSGTHELLVYRLPDLPFVSTGGPGDLIDRRLQRDRDRFSRIDVGGRPMGLEIAADNQTVYVANYLKNSLQSVDLKTKQVVREIDLGGPATPSPARQGMAIFYDAQHSLDQWYSCHSCHQNGGINSRPMDTWNDGTEMTLKTVLPLYELTQTGPWTWHGWQEDLDDAMKKSFTVTMQGKQPTQTQTDALIEFLSTMPSPPNPFIGPDGTLSAAAQRGKELFHSSRAACADCHSGPQFTDGEIHDVGTGSKSDHYDGYNTPTLRGTYRKVRWMHSGRAKSLERVLTDLHSPEKVSGLPKLSDDEVDDLIAYLRSL</sequence>
<evidence type="ECO:0000256" key="5">
    <source>
        <dbReference type="SAM" id="SignalP"/>
    </source>
</evidence>
<feature type="signal peptide" evidence="5">
    <location>
        <begin position="1"/>
        <end position="23"/>
    </location>
</feature>
<keyword evidence="5" id="KW-0732">Signal</keyword>
<keyword evidence="7" id="KW-0456">Lyase</keyword>
<dbReference type="GO" id="GO:0009055">
    <property type="term" value="F:electron transfer activity"/>
    <property type="evidence" value="ECO:0007669"/>
    <property type="project" value="InterPro"/>
</dbReference>
<feature type="domain" description="Cytochrome c" evidence="6">
    <location>
        <begin position="505"/>
        <end position="607"/>
    </location>
</feature>
<evidence type="ECO:0000256" key="4">
    <source>
        <dbReference type="PROSITE-ProRule" id="PRU00433"/>
    </source>
</evidence>
<dbReference type="GO" id="GO:0020037">
    <property type="term" value="F:heme binding"/>
    <property type="evidence" value="ECO:0007669"/>
    <property type="project" value="InterPro"/>
</dbReference>
<dbReference type="InterPro" id="IPR011045">
    <property type="entry name" value="N2O_reductase_N"/>
</dbReference>
<dbReference type="InterPro" id="IPR051200">
    <property type="entry name" value="Host-pathogen_enzymatic-act"/>
</dbReference>
<dbReference type="GO" id="GO:0016829">
    <property type="term" value="F:lyase activity"/>
    <property type="evidence" value="ECO:0007669"/>
    <property type="project" value="UniProtKB-KW"/>
</dbReference>
<dbReference type="InterPro" id="IPR009056">
    <property type="entry name" value="Cyt_c-like_dom"/>
</dbReference>
<dbReference type="InterPro" id="IPR036909">
    <property type="entry name" value="Cyt_c-like_dom_sf"/>
</dbReference>
<evidence type="ECO:0000313" key="8">
    <source>
        <dbReference type="Proteomes" id="UP000319557"/>
    </source>
</evidence>
<dbReference type="SUPFAM" id="SSF50974">
    <property type="entry name" value="Nitrous oxide reductase, N-terminal domain"/>
    <property type="match status" value="1"/>
</dbReference>